<keyword evidence="2" id="KW-1185">Reference proteome</keyword>
<gene>
    <name evidence="1" type="ORF">PoB_002559400</name>
</gene>
<dbReference type="Proteomes" id="UP000735302">
    <property type="component" value="Unassembled WGS sequence"/>
</dbReference>
<comment type="caution">
    <text evidence="1">The sequence shown here is derived from an EMBL/GenBank/DDBJ whole genome shotgun (WGS) entry which is preliminary data.</text>
</comment>
<name>A0AAV3ZUS3_9GAST</name>
<evidence type="ECO:0000313" key="1">
    <source>
        <dbReference type="EMBL" id="GFN99088.1"/>
    </source>
</evidence>
<dbReference type="AlphaFoldDB" id="A0AAV3ZUS3"/>
<organism evidence="1 2">
    <name type="scientific">Plakobranchus ocellatus</name>
    <dbReference type="NCBI Taxonomy" id="259542"/>
    <lineage>
        <taxon>Eukaryota</taxon>
        <taxon>Metazoa</taxon>
        <taxon>Spiralia</taxon>
        <taxon>Lophotrochozoa</taxon>
        <taxon>Mollusca</taxon>
        <taxon>Gastropoda</taxon>
        <taxon>Heterobranchia</taxon>
        <taxon>Euthyneura</taxon>
        <taxon>Panpulmonata</taxon>
        <taxon>Sacoglossa</taxon>
        <taxon>Placobranchoidea</taxon>
        <taxon>Plakobranchidae</taxon>
        <taxon>Plakobranchus</taxon>
    </lineage>
</organism>
<evidence type="ECO:0008006" key="3">
    <source>
        <dbReference type="Google" id="ProtNLM"/>
    </source>
</evidence>
<sequence length="120" mass="13378">MAASRLSLLVKFLQWFGSCRRHISVKSPSSFINCTLILVGSENVTWCPKYCGSFWGEEILACLDFPIIMFASQEFLWLNISISQSLYLPHKSFCGLTSPVAVIFCTLNDSYALISLLGAL</sequence>
<accession>A0AAV3ZUS3</accession>
<proteinExistence type="predicted"/>
<protein>
    <recommendedName>
        <fullName evidence="3">Secreted protein</fullName>
    </recommendedName>
</protein>
<dbReference type="EMBL" id="BLXT01002947">
    <property type="protein sequence ID" value="GFN99088.1"/>
    <property type="molecule type" value="Genomic_DNA"/>
</dbReference>
<evidence type="ECO:0000313" key="2">
    <source>
        <dbReference type="Proteomes" id="UP000735302"/>
    </source>
</evidence>
<reference evidence="1 2" key="1">
    <citation type="journal article" date="2021" name="Elife">
        <title>Chloroplast acquisition without the gene transfer in kleptoplastic sea slugs, Plakobranchus ocellatus.</title>
        <authorList>
            <person name="Maeda T."/>
            <person name="Takahashi S."/>
            <person name="Yoshida T."/>
            <person name="Shimamura S."/>
            <person name="Takaki Y."/>
            <person name="Nagai Y."/>
            <person name="Toyoda A."/>
            <person name="Suzuki Y."/>
            <person name="Arimoto A."/>
            <person name="Ishii H."/>
            <person name="Satoh N."/>
            <person name="Nishiyama T."/>
            <person name="Hasebe M."/>
            <person name="Maruyama T."/>
            <person name="Minagawa J."/>
            <person name="Obokata J."/>
            <person name="Shigenobu S."/>
        </authorList>
    </citation>
    <scope>NUCLEOTIDE SEQUENCE [LARGE SCALE GENOMIC DNA]</scope>
</reference>